<accession>A0A1S0UDW0</accession>
<name>A0A1S0UDW0_LOALO</name>
<dbReference type="CTD" id="9937557"/>
<evidence type="ECO:0000313" key="1">
    <source>
        <dbReference type="EMBL" id="EFO28296.1"/>
    </source>
</evidence>
<dbReference type="RefSeq" id="XP_003135777.1">
    <property type="nucleotide sequence ID" value="XM_003135729.1"/>
</dbReference>
<dbReference type="EMBL" id="JH712082">
    <property type="protein sequence ID" value="EFO28296.1"/>
    <property type="molecule type" value="Genomic_DNA"/>
</dbReference>
<proteinExistence type="predicted"/>
<dbReference type="InParanoid" id="A0A1S0UDW0"/>
<dbReference type="AlphaFoldDB" id="A0A1S0UDW0"/>
<protein>
    <submittedName>
        <fullName evidence="1">Uncharacterized protein</fullName>
    </submittedName>
</protein>
<dbReference type="KEGG" id="loa:LOAG_00189"/>
<reference evidence="1" key="1">
    <citation type="submission" date="2012-04" db="EMBL/GenBank/DDBJ databases">
        <title>The Genome Sequence of Loa loa.</title>
        <authorList>
            <consortium name="The Broad Institute Genome Sequencing Platform"/>
            <consortium name="Broad Institute Genome Sequencing Center for Infectious Disease"/>
            <person name="Nutman T.B."/>
            <person name="Fink D.L."/>
            <person name="Russ C."/>
            <person name="Young S."/>
            <person name="Zeng Q."/>
            <person name="Gargeya S."/>
            <person name="Alvarado L."/>
            <person name="Berlin A."/>
            <person name="Chapman S.B."/>
            <person name="Chen Z."/>
            <person name="Freedman E."/>
            <person name="Gellesch M."/>
            <person name="Goldberg J."/>
            <person name="Griggs A."/>
            <person name="Gujja S."/>
            <person name="Heilman E.R."/>
            <person name="Heiman D."/>
            <person name="Howarth C."/>
            <person name="Mehta T."/>
            <person name="Neiman D."/>
            <person name="Pearson M."/>
            <person name="Roberts A."/>
            <person name="Saif S."/>
            <person name="Shea T."/>
            <person name="Shenoy N."/>
            <person name="Sisk P."/>
            <person name="Stolte C."/>
            <person name="Sykes S."/>
            <person name="White J."/>
            <person name="Yandava C."/>
            <person name="Haas B."/>
            <person name="Henn M.R."/>
            <person name="Nusbaum C."/>
            <person name="Birren B."/>
        </authorList>
    </citation>
    <scope>NUCLEOTIDE SEQUENCE [LARGE SCALE GENOMIC DNA]</scope>
</reference>
<sequence>MIDYRPNQNGIHYKCMSPYIHACTCVHSNAVATVTINRRRQLHAACISASLNCLLDYTTKPLLIEFESCARRQTVVQHHLHPIPIPSLSPVTAATDIPGTASTIRTLPLRFCCRLSASSCIPFDPDGNKQFFLMNSSSKVQHHSQSSTRLYPFSLFLTN</sequence>
<organism evidence="1">
    <name type="scientific">Loa loa</name>
    <name type="common">Eye worm</name>
    <name type="synonym">Filaria loa</name>
    <dbReference type="NCBI Taxonomy" id="7209"/>
    <lineage>
        <taxon>Eukaryota</taxon>
        <taxon>Metazoa</taxon>
        <taxon>Ecdysozoa</taxon>
        <taxon>Nematoda</taxon>
        <taxon>Chromadorea</taxon>
        <taxon>Rhabditida</taxon>
        <taxon>Spirurina</taxon>
        <taxon>Spiruromorpha</taxon>
        <taxon>Filarioidea</taxon>
        <taxon>Onchocercidae</taxon>
        <taxon>Loa</taxon>
    </lineage>
</organism>
<dbReference type="GeneID" id="9937557"/>
<gene>
    <name evidence="1" type="ORF">LOAG_00189</name>
</gene>